<dbReference type="PIRSF" id="PIRSF035170">
    <property type="entry name" value="HD_phosphohydro"/>
    <property type="match status" value="1"/>
</dbReference>
<keyword evidence="1" id="KW-1185">Reference proteome</keyword>
<evidence type="ECO:0000313" key="1">
    <source>
        <dbReference type="Proteomes" id="UP001652620"/>
    </source>
</evidence>
<dbReference type="OrthoDB" id="392925at2759"/>
<proteinExistence type="predicted"/>
<dbReference type="InterPro" id="IPR009218">
    <property type="entry name" value="HD_phosphohydro"/>
</dbReference>
<dbReference type="RefSeq" id="XP_029409047.2">
    <property type="nucleotide sequence ID" value="XM_029553187.2"/>
</dbReference>
<name>A0A8N4L4S9_BACDO</name>
<sequence length="207" mass="24427">MEELWHKACNHFAVPEDVAKSWYTRIYQRLNESHSKRYYHNWNEMMQHKREHLLHCKPALVLAAFFQYYSYDGIQPCAKENCAAFEEFCCDASLDDQESKNSILKLLGDKSVENELETTFEDDANFLQDLDLVILAASSENYKRYCQLLRKEYEHMSDVDYKNMRLKVLQTLLSIPNIFSTTEFQTRYEAAARANMKDEISTLKICT</sequence>
<gene>
    <name evidence="2" type="primary">LOC105231936</name>
</gene>
<dbReference type="KEGG" id="bdr:105231936"/>
<protein>
    <submittedName>
        <fullName evidence="2">Uncharacterized protein LOC105231936 isoform X3</fullName>
    </submittedName>
</protein>
<reference evidence="2" key="1">
    <citation type="submission" date="2025-08" db="UniProtKB">
        <authorList>
            <consortium name="RefSeq"/>
        </authorList>
    </citation>
    <scope>IDENTIFICATION</scope>
    <source>
        <tissue evidence="2">Adult</tissue>
    </source>
</reference>
<evidence type="ECO:0000313" key="2">
    <source>
        <dbReference type="RefSeq" id="XP_029409047.2"/>
    </source>
</evidence>
<dbReference type="PANTHER" id="PTHR21174">
    <property type="match status" value="1"/>
</dbReference>
<dbReference type="PANTHER" id="PTHR21174:SF0">
    <property type="entry name" value="HD PHOSPHOHYDROLASE FAMILY PROTEIN-RELATED"/>
    <property type="match status" value="1"/>
</dbReference>
<accession>A0A8N4L4S9</accession>
<dbReference type="AlphaFoldDB" id="A0A8N4L4S9"/>
<dbReference type="Proteomes" id="UP001652620">
    <property type="component" value="Chromosome 3"/>
</dbReference>
<dbReference type="GeneID" id="105231936"/>
<organism evidence="1 2">
    <name type="scientific">Bactrocera dorsalis</name>
    <name type="common">Oriental fruit fly</name>
    <name type="synonym">Dacus dorsalis</name>
    <dbReference type="NCBI Taxonomy" id="27457"/>
    <lineage>
        <taxon>Eukaryota</taxon>
        <taxon>Metazoa</taxon>
        <taxon>Ecdysozoa</taxon>
        <taxon>Arthropoda</taxon>
        <taxon>Hexapoda</taxon>
        <taxon>Insecta</taxon>
        <taxon>Pterygota</taxon>
        <taxon>Neoptera</taxon>
        <taxon>Endopterygota</taxon>
        <taxon>Diptera</taxon>
        <taxon>Brachycera</taxon>
        <taxon>Muscomorpha</taxon>
        <taxon>Tephritoidea</taxon>
        <taxon>Tephritidae</taxon>
        <taxon>Bactrocera</taxon>
        <taxon>Bactrocera</taxon>
    </lineage>
</organism>